<evidence type="ECO:0000313" key="3">
    <source>
        <dbReference type="Proteomes" id="UP000324222"/>
    </source>
</evidence>
<feature type="compositionally biased region" description="Acidic residues" evidence="1">
    <location>
        <begin position="17"/>
        <end position="73"/>
    </location>
</feature>
<evidence type="ECO:0000256" key="1">
    <source>
        <dbReference type="SAM" id="MobiDB-lite"/>
    </source>
</evidence>
<organism evidence="2 3">
    <name type="scientific">Portunus trituberculatus</name>
    <name type="common">Swimming crab</name>
    <name type="synonym">Neptunus trituberculatus</name>
    <dbReference type="NCBI Taxonomy" id="210409"/>
    <lineage>
        <taxon>Eukaryota</taxon>
        <taxon>Metazoa</taxon>
        <taxon>Ecdysozoa</taxon>
        <taxon>Arthropoda</taxon>
        <taxon>Crustacea</taxon>
        <taxon>Multicrustacea</taxon>
        <taxon>Malacostraca</taxon>
        <taxon>Eumalacostraca</taxon>
        <taxon>Eucarida</taxon>
        <taxon>Decapoda</taxon>
        <taxon>Pleocyemata</taxon>
        <taxon>Brachyura</taxon>
        <taxon>Eubrachyura</taxon>
        <taxon>Portunoidea</taxon>
        <taxon>Portunidae</taxon>
        <taxon>Portuninae</taxon>
        <taxon>Portunus</taxon>
    </lineage>
</organism>
<evidence type="ECO:0000313" key="2">
    <source>
        <dbReference type="EMBL" id="MPC29944.1"/>
    </source>
</evidence>
<name>A0A5B7EAX3_PORTR</name>
<dbReference type="OrthoDB" id="2162425at2759"/>
<gene>
    <name evidence="2" type="ORF">E2C01_023197</name>
</gene>
<dbReference type="EMBL" id="VSRR010002163">
    <property type="protein sequence ID" value="MPC29944.1"/>
    <property type="molecule type" value="Genomic_DNA"/>
</dbReference>
<reference evidence="2 3" key="1">
    <citation type="submission" date="2019-05" db="EMBL/GenBank/DDBJ databases">
        <title>Another draft genome of Portunus trituberculatus and its Hox gene families provides insights of decapod evolution.</title>
        <authorList>
            <person name="Jeong J.-H."/>
            <person name="Song I."/>
            <person name="Kim S."/>
            <person name="Choi T."/>
            <person name="Kim D."/>
            <person name="Ryu S."/>
            <person name="Kim W."/>
        </authorList>
    </citation>
    <scope>NUCLEOTIDE SEQUENCE [LARGE SCALE GENOMIC DNA]</scope>
    <source>
        <tissue evidence="2">Muscle</tissue>
    </source>
</reference>
<accession>A0A5B7EAX3</accession>
<proteinExistence type="predicted"/>
<dbReference type="AlphaFoldDB" id="A0A5B7EAX3"/>
<comment type="caution">
    <text evidence="2">The sequence shown here is derived from an EMBL/GenBank/DDBJ whole genome shotgun (WGS) entry which is preliminary data.</text>
</comment>
<keyword evidence="3" id="KW-1185">Reference proteome</keyword>
<sequence>MSGAQHPESYTGLPESEAGDDDDDNYEDDFEDYESDFEDDSGSGLEDEDSSGSNEDAEESESSPEESDVESADSEVAAVLLALQEENQFEKRLERTFSVDIPDESRNFVSLEKKIQPGIIYYDKSRTGTVEHDTA</sequence>
<feature type="region of interest" description="Disordered" evidence="1">
    <location>
        <begin position="1"/>
        <end position="77"/>
    </location>
</feature>
<dbReference type="Proteomes" id="UP000324222">
    <property type="component" value="Unassembled WGS sequence"/>
</dbReference>
<protein>
    <submittedName>
        <fullName evidence="2">Uncharacterized protein</fullName>
    </submittedName>
</protein>